<feature type="compositionally biased region" description="Pro residues" evidence="1">
    <location>
        <begin position="22"/>
        <end position="31"/>
    </location>
</feature>
<sequence length="31" mass="3518">MVTRTLSLDAAQRYQRFGRPESTPPAPDAER</sequence>
<dbReference type="STRING" id="399736.SAMN04489720_1511"/>
<evidence type="ECO:0000313" key="2">
    <source>
        <dbReference type="EMBL" id="SDH52503.1"/>
    </source>
</evidence>
<name>A0A1G8D4M2_9MICO</name>
<reference evidence="3" key="1">
    <citation type="submission" date="2016-10" db="EMBL/GenBank/DDBJ databases">
        <authorList>
            <person name="Varghese N."/>
            <person name="Submissions S."/>
        </authorList>
    </citation>
    <scope>NUCLEOTIDE SEQUENCE [LARGE SCALE GENOMIC DNA]</scope>
    <source>
        <strain evidence="3">DSM 22002</strain>
    </source>
</reference>
<organism evidence="2 3">
    <name type="scientific">Agrococcus jejuensis</name>
    <dbReference type="NCBI Taxonomy" id="399736"/>
    <lineage>
        <taxon>Bacteria</taxon>
        <taxon>Bacillati</taxon>
        <taxon>Actinomycetota</taxon>
        <taxon>Actinomycetes</taxon>
        <taxon>Micrococcales</taxon>
        <taxon>Microbacteriaceae</taxon>
        <taxon>Agrococcus</taxon>
    </lineage>
</organism>
<accession>A0A1G8D4M2</accession>
<gene>
    <name evidence="2" type="ORF">SAMN04489720_1511</name>
</gene>
<feature type="region of interest" description="Disordered" evidence="1">
    <location>
        <begin position="1"/>
        <end position="31"/>
    </location>
</feature>
<dbReference type="Proteomes" id="UP000198822">
    <property type="component" value="Chromosome I"/>
</dbReference>
<dbReference type="EMBL" id="LT629695">
    <property type="protein sequence ID" value="SDH52503.1"/>
    <property type="molecule type" value="Genomic_DNA"/>
</dbReference>
<evidence type="ECO:0000256" key="1">
    <source>
        <dbReference type="SAM" id="MobiDB-lite"/>
    </source>
</evidence>
<proteinExistence type="predicted"/>
<protein>
    <submittedName>
        <fullName evidence="2">Uncharacterized protein</fullName>
    </submittedName>
</protein>
<dbReference type="AlphaFoldDB" id="A0A1G8D4M2"/>
<keyword evidence="3" id="KW-1185">Reference proteome</keyword>
<evidence type="ECO:0000313" key="3">
    <source>
        <dbReference type="Proteomes" id="UP000198822"/>
    </source>
</evidence>